<dbReference type="GeneID" id="57291623"/>
<keyword evidence="1" id="KW-0812">Transmembrane</keyword>
<dbReference type="AlphaFoldDB" id="A0AAV3MBP0"/>
<dbReference type="Pfam" id="PF10754">
    <property type="entry name" value="DUF2569"/>
    <property type="match status" value="1"/>
</dbReference>
<feature type="transmembrane region" description="Helical" evidence="1">
    <location>
        <begin position="141"/>
        <end position="161"/>
    </location>
</feature>
<evidence type="ECO:0000313" key="2">
    <source>
        <dbReference type="EMBL" id="EUD13075.1"/>
    </source>
</evidence>
<evidence type="ECO:0000313" key="3">
    <source>
        <dbReference type="Proteomes" id="UP000022311"/>
    </source>
</evidence>
<dbReference type="Proteomes" id="UP000022311">
    <property type="component" value="Unassembled WGS sequence"/>
</dbReference>
<comment type="caution">
    <text evidence="2">The sequence shown here is derived from an EMBL/GenBank/DDBJ whole genome shotgun (WGS) entry which is preliminary data.</text>
</comment>
<proteinExistence type="predicted"/>
<feature type="transmembrane region" description="Helical" evidence="1">
    <location>
        <begin position="23"/>
        <end position="46"/>
    </location>
</feature>
<feature type="transmembrane region" description="Helical" evidence="1">
    <location>
        <begin position="109"/>
        <end position="129"/>
    </location>
</feature>
<keyword evidence="1" id="KW-1133">Transmembrane helix</keyword>
<keyword evidence="1" id="KW-0472">Membrane</keyword>
<sequence>MQADDHNEVSTPKPKSEPELKGIGGWLILPFIGVIFSALFMPFILWNHNLDVIEYWSELTLPESANFVPLFKELMYFEVVGNAIIYGTVLYLCYLFFTKKKLIIKVYAFFQIFSLAVIIADLVLANQFLDLEMDSSDIREVLRGVFGCLVWVPYFFVSVRVRNTFVN</sequence>
<evidence type="ECO:0000256" key="1">
    <source>
        <dbReference type="SAM" id="Phobius"/>
    </source>
</evidence>
<dbReference type="InterPro" id="IPR019690">
    <property type="entry name" value="DUF2569"/>
</dbReference>
<dbReference type="RefSeq" id="WP_006659672.1">
    <property type="nucleotide sequence ID" value="NZ_JALD01000003.1"/>
</dbReference>
<name>A0AAV3MBP0_9GAMM</name>
<reference evidence="2 3" key="1">
    <citation type="submission" date="2014-01" db="EMBL/GenBank/DDBJ databases">
        <authorList>
            <person name="Durkin A.S."/>
            <person name="McCorrison J."/>
            <person name="Torralba M."/>
            <person name="Gillis M."/>
            <person name="Haft D.H."/>
            <person name="Methe B."/>
            <person name="Sutton G."/>
            <person name="Nelson K.E."/>
        </authorList>
    </citation>
    <scope>NUCLEOTIDE SEQUENCE [LARGE SCALE GENOMIC DNA]</scope>
    <source>
        <strain evidence="2 3">205/92</strain>
    </source>
</reference>
<dbReference type="EMBL" id="JALD01000003">
    <property type="protein sequence ID" value="EUD13075.1"/>
    <property type="molecule type" value="Genomic_DNA"/>
</dbReference>
<gene>
    <name evidence="2" type="ORF">HMPREF1563_1008</name>
</gene>
<organism evidence="2 3">
    <name type="scientific">Providencia alcalifaciens 205/92</name>
    <dbReference type="NCBI Taxonomy" id="1256988"/>
    <lineage>
        <taxon>Bacteria</taxon>
        <taxon>Pseudomonadati</taxon>
        <taxon>Pseudomonadota</taxon>
        <taxon>Gammaproteobacteria</taxon>
        <taxon>Enterobacterales</taxon>
        <taxon>Morganellaceae</taxon>
        <taxon>Providencia</taxon>
    </lineage>
</organism>
<protein>
    <submittedName>
        <fullName evidence="2">PF10754 family protein</fullName>
    </submittedName>
</protein>
<accession>A0AAV3MBP0</accession>
<feature type="transmembrane region" description="Helical" evidence="1">
    <location>
        <begin position="74"/>
        <end position="97"/>
    </location>
</feature>